<reference evidence="2 3" key="1">
    <citation type="submission" date="2020-08" db="EMBL/GenBank/DDBJ databases">
        <title>Genomic Encyclopedia of Type Strains, Phase IV (KMG-IV): sequencing the most valuable type-strain genomes for metagenomic binning, comparative biology and taxonomic classification.</title>
        <authorList>
            <person name="Goeker M."/>
        </authorList>
    </citation>
    <scope>NUCLEOTIDE SEQUENCE [LARGE SCALE GENOMIC DNA]</scope>
    <source>
        <strain evidence="2 3">DSM 28760</strain>
    </source>
</reference>
<dbReference type="AlphaFoldDB" id="A0A7W5Z727"/>
<sequence>SSQTWNHIYARKPLFGLMSALTPIHETWKNDNLIRDAARSLSVTTKKSALIEPVKSVRTETHDRAGSSVSAGSTMPGLPLDPPGGRQ</sequence>
<evidence type="ECO:0000313" key="2">
    <source>
        <dbReference type="EMBL" id="MBB3810894.1"/>
    </source>
</evidence>
<feature type="compositionally biased region" description="Basic and acidic residues" evidence="1">
    <location>
        <begin position="55"/>
        <end position="65"/>
    </location>
</feature>
<name>A0A7W5Z727_9HYPH</name>
<accession>A0A7W5Z727</accession>
<proteinExistence type="predicted"/>
<keyword evidence="3" id="KW-1185">Reference proteome</keyword>
<dbReference type="Proteomes" id="UP000537592">
    <property type="component" value="Unassembled WGS sequence"/>
</dbReference>
<comment type="caution">
    <text evidence="2">The sequence shown here is derived from an EMBL/GenBank/DDBJ whole genome shotgun (WGS) entry which is preliminary data.</text>
</comment>
<organism evidence="2 3">
    <name type="scientific">Pseudochelatococcus contaminans</name>
    <dbReference type="NCBI Taxonomy" id="1538103"/>
    <lineage>
        <taxon>Bacteria</taxon>
        <taxon>Pseudomonadati</taxon>
        <taxon>Pseudomonadota</taxon>
        <taxon>Alphaproteobacteria</taxon>
        <taxon>Hyphomicrobiales</taxon>
        <taxon>Chelatococcaceae</taxon>
        <taxon>Pseudochelatococcus</taxon>
    </lineage>
</organism>
<gene>
    <name evidence="2" type="ORF">FHS81_003000</name>
</gene>
<feature type="non-terminal residue" evidence="2">
    <location>
        <position position="1"/>
    </location>
</feature>
<dbReference type="EMBL" id="JACICC010000008">
    <property type="protein sequence ID" value="MBB3810894.1"/>
    <property type="molecule type" value="Genomic_DNA"/>
</dbReference>
<evidence type="ECO:0000313" key="3">
    <source>
        <dbReference type="Proteomes" id="UP000537592"/>
    </source>
</evidence>
<feature type="region of interest" description="Disordered" evidence="1">
    <location>
        <begin position="55"/>
        <end position="87"/>
    </location>
</feature>
<protein>
    <submittedName>
        <fullName evidence="2">Uncharacterized protein</fullName>
    </submittedName>
</protein>
<evidence type="ECO:0000256" key="1">
    <source>
        <dbReference type="SAM" id="MobiDB-lite"/>
    </source>
</evidence>